<protein>
    <submittedName>
        <fullName evidence="2">Uncharacterized protein</fullName>
    </submittedName>
</protein>
<comment type="caution">
    <text evidence="2">The sequence shown here is derived from an EMBL/GenBank/DDBJ whole genome shotgun (WGS) entry which is preliminary data.</text>
</comment>
<dbReference type="Proteomes" id="UP000663852">
    <property type="component" value="Unassembled WGS sequence"/>
</dbReference>
<name>A0A815J220_ADIRI</name>
<evidence type="ECO:0000256" key="1">
    <source>
        <dbReference type="SAM" id="Phobius"/>
    </source>
</evidence>
<dbReference type="OrthoDB" id="10066270at2759"/>
<dbReference type="EMBL" id="CAJNOJ010000291">
    <property type="protein sequence ID" value="CAF1374484.1"/>
    <property type="molecule type" value="Genomic_DNA"/>
</dbReference>
<proteinExistence type="predicted"/>
<accession>A0A815J220</accession>
<sequence>MNLKTFFNWISKIVSDYNLFMLEENDYNDDTIRDPTIILKKQKYQTWLYVVFLTVGFYVLFYSTLNKSEYETMMISDITFDNYHQFYSKYGQTFSCPCSQVIIPYKTFLSNNVTMHSVCSSIFVKREWIEGLYYSNASWYMQYDFRIVAYSQFEILSKLCSLSNEIISQIQSDVNNTELVTINLLSQMQIQLEINNTIEFQKTNAFGRIRSFLKYWRTTIQRNFLISALGTNWQILARYSESKPVLTGFSKVYYLLNSSAVVCGIDNPIIQTFLPSPLNYSKYLGQQWIRLSDHTSVNGFFTGCTPFEALLQSTMDCLYDLECILWLLNYFPNLNHTNKFHWNNLILSSKHDNKTVLVHFENLFIENWLLNMNYSTYFNQCSPSTCSYSTKIRSNFSSAFTLLISLYGGLIIIFRLIVSFLIDSLFKYKYSQMNTNENTFKPIETLKQLNLFKNINHRSENDIQQQRITTRIYLVLLIGSISVLCLFNSLSTEIVTTTISNPSLTTYKSFESIYSTTLQCPCANKTMTFGTFLSFSPVFHQICSSGFVTDDWIYHMMNNILASFSIDWRAKAYQQFQILSDLCQLANTVINAAMNKFLSQFFVASSIMNEIDFNQQLYSYINQFYQSTTLNFVLMNDIIQLTQRIDQLHEEFANQRGSGSYFENILTINAIERKVYFIPYGVEDINTGLVTCVCAINPNCQRSAIVTDFDPIQNTNYLYGSFMHNISGWIEGCLSSDSLLLSTLECLYENSHCFPFLLSYIKKANTETLSLPTSSFRLRPLTYDPKVNRYPPNTSISMIVNELMLEKWNPVSSYEKFYESCAPVYCSYTENVRKQNFFGIIITLVSMIGGIVLSLSILTPHLVKFVSGFSTMYKKDSNQTEQILIQVTFTNRLKMKIYHLIKLLRTTLRELNIFSLRDFGSDIDRILAKRYGRWATRLYFILFMIGLTILMFYTVIRPHTMKIIFTKPSFTYYKDLKKLYNNDLTCPCSNIASKYNQFVNIQPIFHSICLSEFISNEWRIGLTNGLVSNLSIYERTDYRRFLSAHLEYLQRLCQISMETANNSINEFLSSLLVTTELLSEKNFNDRLNNLIEQNKLNAPVVFSQLLFFTQSIIHGNAFETIYGTNFEYINIDENGDTFVLGKSIIYDNNNCSCGLSSKCTTQAIFIDKNSSQNISIKGMKMGCIPSESLLASTLECFYDQLCLNFIQNYTNYQNSSKSLSITNLTHFSQNTTIEKLRQNLFIEQWLTIMNYSLYYQKCSPLLCFYISIEQFNIFYTITIILGLQGGLTIVLKWICPKFIQIGLKIYYYRKKTKCFCSSY</sequence>
<keyword evidence="1" id="KW-0812">Transmembrane</keyword>
<feature type="transmembrane region" description="Helical" evidence="1">
    <location>
        <begin position="399"/>
        <end position="422"/>
    </location>
</feature>
<feature type="transmembrane region" description="Helical" evidence="1">
    <location>
        <begin position="47"/>
        <end position="65"/>
    </location>
</feature>
<gene>
    <name evidence="2" type="ORF">EDS130_LOCUS34568</name>
</gene>
<evidence type="ECO:0000313" key="3">
    <source>
        <dbReference type="Proteomes" id="UP000663852"/>
    </source>
</evidence>
<feature type="transmembrane region" description="Helical" evidence="1">
    <location>
        <begin position="472"/>
        <end position="490"/>
    </location>
</feature>
<feature type="transmembrane region" description="Helical" evidence="1">
    <location>
        <begin position="837"/>
        <end position="858"/>
    </location>
</feature>
<organism evidence="2 3">
    <name type="scientific">Adineta ricciae</name>
    <name type="common">Rotifer</name>
    <dbReference type="NCBI Taxonomy" id="249248"/>
    <lineage>
        <taxon>Eukaryota</taxon>
        <taxon>Metazoa</taxon>
        <taxon>Spiralia</taxon>
        <taxon>Gnathifera</taxon>
        <taxon>Rotifera</taxon>
        <taxon>Eurotatoria</taxon>
        <taxon>Bdelloidea</taxon>
        <taxon>Adinetida</taxon>
        <taxon>Adinetidae</taxon>
        <taxon>Adineta</taxon>
    </lineage>
</organism>
<feature type="transmembrane region" description="Helical" evidence="1">
    <location>
        <begin position="938"/>
        <end position="956"/>
    </location>
</feature>
<evidence type="ECO:0000313" key="2">
    <source>
        <dbReference type="EMBL" id="CAF1374484.1"/>
    </source>
</evidence>
<keyword evidence="1" id="KW-0472">Membrane</keyword>
<reference evidence="2" key="1">
    <citation type="submission" date="2021-02" db="EMBL/GenBank/DDBJ databases">
        <authorList>
            <person name="Nowell W R."/>
        </authorList>
    </citation>
    <scope>NUCLEOTIDE SEQUENCE</scope>
</reference>
<keyword evidence="1" id="KW-1133">Transmembrane helix</keyword>
<feature type="transmembrane region" description="Helical" evidence="1">
    <location>
        <begin position="1273"/>
        <end position="1295"/>
    </location>
</feature>